<dbReference type="PANTHER" id="PTHR31306">
    <property type="entry name" value="ALPHA-1,6-MANNOSYLTRANSFERASE MNN11-RELATED"/>
    <property type="match status" value="1"/>
</dbReference>
<dbReference type="PANTHER" id="PTHR31306:SF4">
    <property type="entry name" value="ALPHA-1,2-GALACTOSYLTRANSFERASE"/>
    <property type="match status" value="1"/>
</dbReference>
<dbReference type="Pfam" id="PF05637">
    <property type="entry name" value="Glyco_transf_34"/>
    <property type="match status" value="1"/>
</dbReference>
<dbReference type="InterPro" id="IPR029044">
    <property type="entry name" value="Nucleotide-diphossugar_trans"/>
</dbReference>
<keyword evidence="1" id="KW-0328">Glycosyltransferase</keyword>
<accession>A0ABT3CTE6</accession>
<organism evidence="3 4">
    <name type="scientific">Reichenbachiella ulvae</name>
    <dbReference type="NCBI Taxonomy" id="2980104"/>
    <lineage>
        <taxon>Bacteria</taxon>
        <taxon>Pseudomonadati</taxon>
        <taxon>Bacteroidota</taxon>
        <taxon>Cytophagia</taxon>
        <taxon>Cytophagales</taxon>
        <taxon>Reichenbachiellaceae</taxon>
        <taxon>Reichenbachiella</taxon>
    </lineage>
</organism>
<evidence type="ECO:0000313" key="4">
    <source>
        <dbReference type="Proteomes" id="UP001300692"/>
    </source>
</evidence>
<sequence>MIDILMLSTEHIDIYTQYSIPIWKKYCEQHGYSFHHYGEKLIPDMAFTWSRIKMIQDHFKKSNAEYVMMVDADTFLYHDRLDQKLEELIDKYMIGDKRILFQKDGSDRMGIYFSHNWALSFKVGRWALPNAGFNIMRNCPEVHQFIDTWLELGQGKLRHLADVHPRTQNVLLHGVMQDPELDKLIGYLPSKIVSKRNTKFCRHLSAMTKEQIAEAIKVEYDKIF</sequence>
<dbReference type="InterPro" id="IPR008630">
    <property type="entry name" value="Glyco_trans_34"/>
</dbReference>
<dbReference type="EMBL" id="JAOYOD010000001">
    <property type="protein sequence ID" value="MCV9386828.1"/>
    <property type="molecule type" value="Genomic_DNA"/>
</dbReference>
<proteinExistence type="predicted"/>
<comment type="caution">
    <text evidence="3">The sequence shown here is derived from an EMBL/GenBank/DDBJ whole genome shotgun (WGS) entry which is preliminary data.</text>
</comment>
<dbReference type="Gene3D" id="3.90.550.10">
    <property type="entry name" value="Spore Coat Polysaccharide Biosynthesis Protein SpsA, Chain A"/>
    <property type="match status" value="1"/>
</dbReference>
<dbReference type="RefSeq" id="WP_264137661.1">
    <property type="nucleotide sequence ID" value="NZ_JAOYOD010000001.1"/>
</dbReference>
<evidence type="ECO:0008006" key="5">
    <source>
        <dbReference type="Google" id="ProtNLM"/>
    </source>
</evidence>
<evidence type="ECO:0000256" key="1">
    <source>
        <dbReference type="ARBA" id="ARBA00022676"/>
    </source>
</evidence>
<evidence type="ECO:0000313" key="3">
    <source>
        <dbReference type="EMBL" id="MCV9386828.1"/>
    </source>
</evidence>
<protein>
    <recommendedName>
        <fullName evidence="5">Galactosyl transferase GMA12/MNN10 family protein</fullName>
    </recommendedName>
</protein>
<gene>
    <name evidence="3" type="ORF">N7U62_09155</name>
</gene>
<reference evidence="3 4" key="1">
    <citation type="submission" date="2022-10" db="EMBL/GenBank/DDBJ databases">
        <title>Comparative genomics and taxonomic characterization of three novel marine species of genus Reichenbachiella exhibiting antioxidant and polysaccharide degradation activities.</title>
        <authorList>
            <person name="Muhammad N."/>
            <person name="Lee Y.-J."/>
            <person name="Ko J."/>
            <person name="Kim S.-G."/>
        </authorList>
    </citation>
    <scope>NUCLEOTIDE SEQUENCE [LARGE SCALE GENOMIC DNA]</scope>
    <source>
        <strain evidence="3 4">ABR2-5</strain>
    </source>
</reference>
<evidence type="ECO:0000256" key="2">
    <source>
        <dbReference type="ARBA" id="ARBA00022679"/>
    </source>
</evidence>
<keyword evidence="2" id="KW-0808">Transferase</keyword>
<name>A0ABT3CTE6_9BACT</name>
<dbReference type="Proteomes" id="UP001300692">
    <property type="component" value="Unassembled WGS sequence"/>
</dbReference>
<keyword evidence="4" id="KW-1185">Reference proteome</keyword>